<dbReference type="KEGG" id="boe:106327154"/>
<feature type="compositionally biased region" description="Basic and acidic residues" evidence="19">
    <location>
        <begin position="286"/>
        <end position="297"/>
    </location>
</feature>
<evidence type="ECO:0000256" key="19">
    <source>
        <dbReference type="SAM" id="MobiDB-lite"/>
    </source>
</evidence>
<dbReference type="Pfam" id="PF01477">
    <property type="entry name" value="PLAT"/>
    <property type="match status" value="1"/>
</dbReference>
<dbReference type="CDD" id="cd01751">
    <property type="entry name" value="PLAT_LH2"/>
    <property type="match status" value="1"/>
</dbReference>
<organism evidence="22 23">
    <name type="scientific">Brassica oleracea var. oleracea</name>
    <dbReference type="NCBI Taxonomy" id="109376"/>
    <lineage>
        <taxon>Eukaryota</taxon>
        <taxon>Viridiplantae</taxon>
        <taxon>Streptophyta</taxon>
        <taxon>Embryophyta</taxon>
        <taxon>Tracheophyta</taxon>
        <taxon>Spermatophyta</taxon>
        <taxon>Magnoliopsida</taxon>
        <taxon>eudicotyledons</taxon>
        <taxon>Gunneridae</taxon>
        <taxon>Pentapetalae</taxon>
        <taxon>rosids</taxon>
        <taxon>malvids</taxon>
        <taxon>Brassicales</taxon>
        <taxon>Brassicaceae</taxon>
        <taxon>Brassiceae</taxon>
        <taxon>Brassica</taxon>
    </lineage>
</organism>
<dbReference type="STRING" id="109376.A0A0D3AN05"/>
<dbReference type="Gene3D" id="1.20.245.10">
    <property type="entry name" value="Lipoxygenase-1, Domain 5"/>
    <property type="match status" value="1"/>
</dbReference>
<evidence type="ECO:0000313" key="22">
    <source>
        <dbReference type="EnsemblPlants" id="Bo2g050630.1"/>
    </source>
</evidence>
<evidence type="ECO:0000256" key="9">
    <source>
        <dbReference type="ARBA" id="ARBA00022832"/>
    </source>
</evidence>
<evidence type="ECO:0000256" key="13">
    <source>
        <dbReference type="ARBA" id="ARBA00023004"/>
    </source>
</evidence>
<comment type="caution">
    <text evidence="16">Lacks conserved residue(s) required for the propagation of feature annotation.</text>
</comment>
<keyword evidence="4 18" id="KW-0444">Lipid biosynthesis</keyword>
<dbReference type="Proteomes" id="UP000032141">
    <property type="component" value="Chromosome C2"/>
</dbReference>
<dbReference type="Gene3D" id="2.60.60.20">
    <property type="entry name" value="PLAT/LH2 domain"/>
    <property type="match status" value="1"/>
</dbReference>
<comment type="cofactor">
    <cofactor evidence="1 17">
        <name>Fe cation</name>
        <dbReference type="ChEBI" id="CHEBI:24875"/>
    </cofactor>
</comment>
<dbReference type="PANTHER" id="PTHR11771">
    <property type="entry name" value="LIPOXYGENASE"/>
    <property type="match status" value="1"/>
</dbReference>
<dbReference type="PROSITE" id="PS51393">
    <property type="entry name" value="LIPOXYGENASE_3"/>
    <property type="match status" value="1"/>
</dbReference>
<keyword evidence="8 18" id="KW-0925">Oxylipin biosynthesis</keyword>
<dbReference type="Gramene" id="Bo2g050630.1">
    <property type="protein sequence ID" value="Bo2g050630.1"/>
    <property type="gene ID" value="Bo2g050630"/>
</dbReference>
<dbReference type="PROSITE" id="PS00081">
    <property type="entry name" value="LIPOXYGENASE_2"/>
    <property type="match status" value="1"/>
</dbReference>
<keyword evidence="15 18" id="KW-0275">Fatty acid biosynthesis</keyword>
<comment type="function">
    <text evidence="18">Plant lipoxygenase may be involved in a number of diverse aspects of plant physiology including growth and development, pest resistance, and senescence or responses to wounding.</text>
</comment>
<dbReference type="GeneID" id="106327154"/>
<evidence type="ECO:0000256" key="4">
    <source>
        <dbReference type="ARBA" id="ARBA00022516"/>
    </source>
</evidence>
<accession>A0A0D3AN05</accession>
<dbReference type="SUPFAM" id="SSF48484">
    <property type="entry name" value="Lipoxigenase"/>
    <property type="match status" value="1"/>
</dbReference>
<reference evidence="22 23" key="1">
    <citation type="journal article" date="2014" name="Genome Biol.">
        <title>Transcriptome and methylome profiling reveals relics of genome dominance in the mesopolyploid Brassica oleracea.</title>
        <authorList>
            <person name="Parkin I.A."/>
            <person name="Koh C."/>
            <person name="Tang H."/>
            <person name="Robinson S.J."/>
            <person name="Kagale S."/>
            <person name="Clarke W.E."/>
            <person name="Town C.D."/>
            <person name="Nixon J."/>
            <person name="Krishnakumar V."/>
            <person name="Bidwell S.L."/>
            <person name="Denoeud F."/>
            <person name="Belcram H."/>
            <person name="Links M.G."/>
            <person name="Just J."/>
            <person name="Clarke C."/>
            <person name="Bender T."/>
            <person name="Huebert T."/>
            <person name="Mason A.S."/>
            <person name="Pires J.C."/>
            <person name="Barker G."/>
            <person name="Moore J."/>
            <person name="Walley P.G."/>
            <person name="Manoli S."/>
            <person name="Batley J."/>
            <person name="Edwards D."/>
            <person name="Nelson M.N."/>
            <person name="Wang X."/>
            <person name="Paterson A.H."/>
            <person name="King G."/>
            <person name="Bancroft I."/>
            <person name="Chalhoub B."/>
            <person name="Sharpe A.G."/>
        </authorList>
    </citation>
    <scope>NUCLEOTIDE SEQUENCE</scope>
    <source>
        <strain evidence="22 23">cv. TO1000</strain>
    </source>
</reference>
<evidence type="ECO:0000256" key="16">
    <source>
        <dbReference type="PROSITE-ProRule" id="PRU00152"/>
    </source>
</evidence>
<dbReference type="AlphaFoldDB" id="A0A0D3AN05"/>
<dbReference type="InterPro" id="IPR020834">
    <property type="entry name" value="LipOase_CS"/>
</dbReference>
<evidence type="ECO:0000256" key="2">
    <source>
        <dbReference type="ARBA" id="ARBA00004229"/>
    </source>
</evidence>
<feature type="domain" description="PLAT" evidence="20">
    <location>
        <begin position="75"/>
        <end position="206"/>
    </location>
</feature>
<dbReference type="GO" id="GO:0034440">
    <property type="term" value="P:lipid oxidation"/>
    <property type="evidence" value="ECO:0007669"/>
    <property type="project" value="InterPro"/>
</dbReference>
<keyword evidence="6" id="KW-0934">Plastid</keyword>
<dbReference type="EC" id="1.13.11.-" evidence="18"/>
<dbReference type="PRINTS" id="PR00468">
    <property type="entry name" value="PLTLPOXGNASE"/>
</dbReference>
<keyword evidence="11 17" id="KW-0223">Dioxygenase</keyword>
<dbReference type="GO" id="GO:0046872">
    <property type="term" value="F:metal ion binding"/>
    <property type="evidence" value="ECO:0007669"/>
    <property type="project" value="UniProtKB-UniRule"/>
</dbReference>
<comment type="pathway">
    <text evidence="18">Lipid metabolism; oxylipin biosynthesis.</text>
</comment>
<evidence type="ECO:0000313" key="23">
    <source>
        <dbReference type="Proteomes" id="UP000032141"/>
    </source>
</evidence>
<dbReference type="PROSITE" id="PS50095">
    <property type="entry name" value="PLAT"/>
    <property type="match status" value="1"/>
</dbReference>
<dbReference type="GO" id="GO:0031408">
    <property type="term" value="P:oxylipin biosynthetic process"/>
    <property type="evidence" value="ECO:0007669"/>
    <property type="project" value="UniProtKB-UniRule"/>
</dbReference>
<evidence type="ECO:0000256" key="1">
    <source>
        <dbReference type="ARBA" id="ARBA00001962"/>
    </source>
</evidence>
<evidence type="ECO:0000256" key="15">
    <source>
        <dbReference type="ARBA" id="ARBA00023160"/>
    </source>
</evidence>
<evidence type="ECO:0000256" key="8">
    <source>
        <dbReference type="ARBA" id="ARBA00022767"/>
    </source>
</evidence>
<evidence type="ECO:0000259" key="21">
    <source>
        <dbReference type="PROSITE" id="PS51393"/>
    </source>
</evidence>
<dbReference type="GO" id="GO:0009507">
    <property type="term" value="C:chloroplast"/>
    <property type="evidence" value="ECO:0007669"/>
    <property type="project" value="UniProtKB-SubCell"/>
</dbReference>
<comment type="subcellular location">
    <subcellularLocation>
        <location evidence="2">Plastid</location>
        <location evidence="2">Chloroplast</location>
    </subcellularLocation>
</comment>
<evidence type="ECO:0000256" key="3">
    <source>
        <dbReference type="ARBA" id="ARBA00009419"/>
    </source>
</evidence>
<keyword evidence="13 17" id="KW-0408">Iron</keyword>
<dbReference type="FunFam" id="3.10.450.60:FF:000005">
    <property type="entry name" value="Lipoxygenase"/>
    <property type="match status" value="1"/>
</dbReference>
<dbReference type="InterPro" id="IPR036392">
    <property type="entry name" value="PLAT/LH2_dom_sf"/>
</dbReference>
<dbReference type="InterPro" id="IPR027433">
    <property type="entry name" value="Lipoxygenase_dom_3"/>
</dbReference>
<dbReference type="eggNOG" id="ENOG502QQSP">
    <property type="taxonomic scope" value="Eukaryota"/>
</dbReference>
<reference evidence="22" key="2">
    <citation type="submission" date="2015-03" db="UniProtKB">
        <authorList>
            <consortium name="EnsemblPlants"/>
        </authorList>
    </citation>
    <scope>IDENTIFICATION</scope>
</reference>
<keyword evidence="7 17" id="KW-0479">Metal-binding</keyword>
<dbReference type="PROSITE" id="PS00711">
    <property type="entry name" value="LIPOXYGENASE_1"/>
    <property type="match status" value="1"/>
</dbReference>
<keyword evidence="9" id="KW-0276">Fatty acid metabolism</keyword>
<dbReference type="InterPro" id="IPR042057">
    <property type="entry name" value="Lipoxy_PLAT/LH2"/>
</dbReference>
<dbReference type="InterPro" id="IPR001246">
    <property type="entry name" value="LipOase_plant"/>
</dbReference>
<dbReference type="GO" id="GO:0006633">
    <property type="term" value="P:fatty acid biosynthetic process"/>
    <property type="evidence" value="ECO:0007669"/>
    <property type="project" value="UniProtKB-KW"/>
</dbReference>
<evidence type="ECO:0000256" key="6">
    <source>
        <dbReference type="ARBA" id="ARBA00022640"/>
    </source>
</evidence>
<feature type="region of interest" description="Disordered" evidence="19">
    <location>
        <begin position="276"/>
        <end position="297"/>
    </location>
</feature>
<proteinExistence type="inferred from homology"/>
<feature type="domain" description="Lipoxygenase" evidence="21">
    <location>
        <begin position="209"/>
        <end position="902"/>
    </location>
</feature>
<dbReference type="OrthoDB" id="407298at2759"/>
<dbReference type="SUPFAM" id="SSF49723">
    <property type="entry name" value="Lipase/lipooxygenase domain (PLAT/LH2 domain)"/>
    <property type="match status" value="1"/>
</dbReference>
<evidence type="ECO:0000256" key="5">
    <source>
        <dbReference type="ARBA" id="ARBA00022528"/>
    </source>
</evidence>
<evidence type="ECO:0000256" key="7">
    <source>
        <dbReference type="ARBA" id="ARBA00022723"/>
    </source>
</evidence>
<evidence type="ECO:0000256" key="14">
    <source>
        <dbReference type="ARBA" id="ARBA00023098"/>
    </source>
</evidence>
<dbReference type="EnsemblPlants" id="Bo2g050630.1">
    <property type="protein sequence ID" value="Bo2g050630.1"/>
    <property type="gene ID" value="Bo2g050630"/>
</dbReference>
<dbReference type="InterPro" id="IPR020833">
    <property type="entry name" value="LipOase_Fe_BS"/>
</dbReference>
<dbReference type="SMART" id="SM00308">
    <property type="entry name" value="LH2"/>
    <property type="match status" value="1"/>
</dbReference>
<dbReference type="OMA" id="CRITASQ"/>
<evidence type="ECO:0000256" key="12">
    <source>
        <dbReference type="ARBA" id="ARBA00023002"/>
    </source>
</evidence>
<dbReference type="RefSeq" id="XP_013620676.1">
    <property type="nucleotide sequence ID" value="XM_013765222.1"/>
</dbReference>
<comment type="similarity">
    <text evidence="3 17">Belongs to the lipoxygenase family.</text>
</comment>
<evidence type="ECO:0000259" key="20">
    <source>
        <dbReference type="PROSITE" id="PS50095"/>
    </source>
</evidence>
<protein>
    <recommendedName>
        <fullName evidence="18">Lipoxygenase</fullName>
        <ecNumber evidence="18">1.13.11.-</ecNumber>
    </recommendedName>
</protein>
<dbReference type="Gene3D" id="3.10.450.60">
    <property type="match status" value="1"/>
</dbReference>
<dbReference type="InterPro" id="IPR013819">
    <property type="entry name" value="LipOase_C"/>
</dbReference>
<evidence type="ECO:0000256" key="17">
    <source>
        <dbReference type="RuleBase" id="RU003974"/>
    </source>
</evidence>
<keyword evidence="14" id="KW-0443">Lipid metabolism</keyword>
<name>A0A0D3AN05_BRAOL</name>
<dbReference type="GO" id="GO:0016165">
    <property type="term" value="F:linoleate 13S-lipoxygenase activity"/>
    <property type="evidence" value="ECO:0007669"/>
    <property type="project" value="UniProtKB-ARBA"/>
</dbReference>
<keyword evidence="5" id="KW-0150">Chloroplast</keyword>
<dbReference type="HOGENOM" id="CLU_004282_0_0_1"/>
<dbReference type="PRINTS" id="PR00087">
    <property type="entry name" value="LIPOXYGENASE"/>
</dbReference>
<dbReference type="UniPathway" id="UPA00382"/>
<dbReference type="Gene3D" id="4.10.372.10">
    <property type="entry name" value="Lipoxygenase-1, Domain 3"/>
    <property type="match status" value="1"/>
</dbReference>
<dbReference type="InterPro" id="IPR036226">
    <property type="entry name" value="LipOase_C_sf"/>
</dbReference>
<dbReference type="Gene3D" id="4.10.375.10">
    <property type="entry name" value="Lipoxygenase-1, Domain 2"/>
    <property type="match status" value="1"/>
</dbReference>
<dbReference type="FunFam" id="1.20.245.10:FF:000002">
    <property type="entry name" value="Lipoxygenase"/>
    <property type="match status" value="1"/>
</dbReference>
<keyword evidence="10" id="KW-0809">Transit peptide</keyword>
<dbReference type="Pfam" id="PF00305">
    <property type="entry name" value="Lipoxygenase"/>
    <property type="match status" value="1"/>
</dbReference>
<keyword evidence="23" id="KW-1185">Reference proteome</keyword>
<keyword evidence="12 17" id="KW-0560">Oxidoreductase</keyword>
<evidence type="ECO:0000256" key="11">
    <source>
        <dbReference type="ARBA" id="ARBA00022964"/>
    </source>
</evidence>
<sequence length="902" mass="103231">MFCKESPSLETLSTAQSLSSLFPKPSALINPILTGRRDNPCRRQNFRGRCKITASQSNIAQKGKLLKEKVKRIKVKGFITAEEGLLESLSWSRPLDVITDIRGRSLLVELISAETDTRTVMEEDPVEDYAQRVWFESRNEKYECVFDMPEDFGTVGAIRVQNQHHHHREMFIREMKLELPSGSVTFTCNSWVTPKSIDPTKRIFFSNKSYLPSATPEPLKKLRKEELETLQGNNRERVGEFAKHERVYDYDVYNDVGDPEKDERLARPVMGGLSHPYPRRCKTGRKPCEKDASSEKREGEFYVPRDEEFSTTKGTAFTGKAILAALPSVFPQIEAALLDPNLPFPHFKSIEDLFEVGIDFPKDTGLLPMIPKLIKVVAEAQDNLLQFDPPILLNKDRFSWIRDDEFARQTLAGLNPYCIQLVTEWPLKSKLDPAVYGDPKSLITWDIVEKEIRGVMSVDEALKNKRLFMLDYHDLLLPYVNKVRELDDTTLYASRTLFFLSDDSTLRPVAIELTRPPDVNRPQWSQVFTPGYDATSCWLWNLAKTHAVAHDAGYHQLISHWLRTHCCMEPYIIAANRQLSAMHPIYRLLHPHFRYTLEINARARQSLVNAGGIIETCFWPGKYSLELSSDVYAKLWRFDREGLPADLISRGLAVEDETAEHGLRLTIPDYPFANDGLILWDALKEWITECVKHYYPDAALIMCDEELQAWWSEVRNIGHGDKKDEPWWPVLRTQDDLIGVVTTIAWVASGHHAAVNFGQYGYGGYFPNRPTTTRIRMPVEEPTEEELKEFYEEPEKVLLKTFPSQKQATQVMVTLDLLSTHSPDEEYLGEEPEASWVDDPVIFAAYERFKGRLKHLEEVIDERNVNVSLKNRAGAGVVKYELLKPISQPGVTGMGVPYSVSI</sequence>
<evidence type="ECO:0000256" key="18">
    <source>
        <dbReference type="RuleBase" id="RU003975"/>
    </source>
</evidence>
<evidence type="ECO:0000256" key="10">
    <source>
        <dbReference type="ARBA" id="ARBA00022946"/>
    </source>
</evidence>
<dbReference type="InterPro" id="IPR000907">
    <property type="entry name" value="LipOase"/>
</dbReference>
<dbReference type="InterPro" id="IPR001024">
    <property type="entry name" value="PLAT/LH2_dom"/>
</dbReference>